<name>A0ABP0Z3I1_9ROSI</name>
<sequence>MYNPGKKIGEEEEINLSCNTITADRARKFLAKPNINTIGMKKMVTLRQRLAVFSGQKLLQTYRTFLLAPPPHHFLAPKPHRRRQFLRPPQPPLLPHSRLHVSGAFSAAPDVEEPLEEAAEDVEEEEEEEDYGEGEDNGGSKVEGYGVVDDWGRWRFRDHGFHGEEECQ</sequence>
<keyword evidence="3" id="KW-1185">Reference proteome</keyword>
<evidence type="ECO:0000256" key="1">
    <source>
        <dbReference type="SAM" id="MobiDB-lite"/>
    </source>
</evidence>
<accession>A0ABP0Z3I1</accession>
<protein>
    <submittedName>
        <fullName evidence="2">Uncharacterized protein</fullName>
    </submittedName>
</protein>
<dbReference type="EMBL" id="OZ021741">
    <property type="protein sequence ID" value="CAK9325192.1"/>
    <property type="molecule type" value="Genomic_DNA"/>
</dbReference>
<evidence type="ECO:0000313" key="3">
    <source>
        <dbReference type="Proteomes" id="UP001642487"/>
    </source>
</evidence>
<feature type="compositionally biased region" description="Acidic residues" evidence="1">
    <location>
        <begin position="110"/>
        <end position="136"/>
    </location>
</feature>
<organism evidence="2 3">
    <name type="scientific">Citrullus colocynthis</name>
    <name type="common">colocynth</name>
    <dbReference type="NCBI Taxonomy" id="252529"/>
    <lineage>
        <taxon>Eukaryota</taxon>
        <taxon>Viridiplantae</taxon>
        <taxon>Streptophyta</taxon>
        <taxon>Embryophyta</taxon>
        <taxon>Tracheophyta</taxon>
        <taxon>Spermatophyta</taxon>
        <taxon>Magnoliopsida</taxon>
        <taxon>eudicotyledons</taxon>
        <taxon>Gunneridae</taxon>
        <taxon>Pentapetalae</taxon>
        <taxon>rosids</taxon>
        <taxon>fabids</taxon>
        <taxon>Cucurbitales</taxon>
        <taxon>Cucurbitaceae</taxon>
        <taxon>Benincaseae</taxon>
        <taxon>Citrullus</taxon>
    </lineage>
</organism>
<gene>
    <name evidence="2" type="ORF">CITCOLO1_LOCUS17447</name>
</gene>
<dbReference type="Proteomes" id="UP001642487">
    <property type="component" value="Chromosome 7"/>
</dbReference>
<feature type="region of interest" description="Disordered" evidence="1">
    <location>
        <begin position="77"/>
        <end position="145"/>
    </location>
</feature>
<evidence type="ECO:0000313" key="2">
    <source>
        <dbReference type="EMBL" id="CAK9325192.1"/>
    </source>
</evidence>
<reference evidence="2 3" key="1">
    <citation type="submission" date="2024-03" db="EMBL/GenBank/DDBJ databases">
        <authorList>
            <person name="Gkanogiannis A."/>
            <person name="Becerra Lopez-Lavalle L."/>
        </authorList>
    </citation>
    <scope>NUCLEOTIDE SEQUENCE [LARGE SCALE GENOMIC DNA]</scope>
</reference>
<proteinExistence type="predicted"/>